<feature type="domain" description="DUF1156" evidence="1">
    <location>
        <begin position="11"/>
        <end position="58"/>
    </location>
</feature>
<keyword evidence="3" id="KW-1185">Reference proteome</keyword>
<sequence length="928" mass="105069">MRPHLFIEKIMPVNLLNEQVYYEHGGNPFKGLHRWYSRKPLSFSRASVLGSILPADISLEEFEYLLGLEPGKEIKLYKTPPSSVRIKKVHDYCEKVWGNRTPTILDAFAGGGSIPFEAARYGLNVLASDLNPVAVVTMKAAMEYPLKFGPDLQEDIDKWVQWVGDEAEKRLAEFFPSLPGETVQNYLWAHTVVCPSCQSVVPLSPNWWLYKRPEKQNLHKWCAVKPIPNLEQKRLDFELVKGKKGKDTTIKTDAGEYDPNTLSTLSRAVGKCCNCNAVITEQEIKLYTSVNNFGHQLYAVAYKKNQSVLEFRIPANLDFYGLQKAQDYLNQTYAEFIIKGLIPNEATSTDLHNSPGNYDYGLRKYEDLFNSRQLLTLVTYVEIINEAKALLQAEYEPEKVEAISTYLALVLDRCIDHNSRLSGWHSSRAVVDRASKTHALNLTWNYPEISGTGELWNWCADAFVSEYKSLCALFGTKPHSTGLPGIEKYDPKTILINAASADSLYHIPENSVHAIITDPPYYSTIPYADLSDFFYVWMKRTLGDIFPDLFWSELTEKAREAVANPFRFRNMGASPDELAKQDYEAKMALAFSEYYRVLRDDGVMTVQFNHKESGAWDVLTKSLIDAGFEITASWAVSTENPQNLHQAQKNSVSSTVLLVCRKRDTNAAQAWWDDLRPEVANLVEQRAPEFEANDIKGIDLYLSAFGPALNVFSRSYPILNSSGEEVRPEVAFAEARKAIANYRFRKLAQTDTAGFDALTQWYFLAWDAFGAVEFPFDEARQLALAVGGFNVVDLAKVYKLIDSTSGTCKLLTPKQRLKKSAFSVNPQDFSITYLVDGLHAIIGLYQEDGDIQIVREFMKKTALTDNENFMRAIEVALKVIPRIGDEKKRIPEEKALLDLWLAMDEIKAKVVYQQMEIPFEGQLSLDLG</sequence>
<dbReference type="KEGG" id="oni:Osc7112_4880"/>
<dbReference type="GO" id="GO:0008168">
    <property type="term" value="F:methyltransferase activity"/>
    <property type="evidence" value="ECO:0007669"/>
    <property type="project" value="InterPro"/>
</dbReference>
<reference evidence="2 3" key="1">
    <citation type="submission" date="2012-05" db="EMBL/GenBank/DDBJ databases">
        <title>Finished chromosome of genome of Oscillatoria sp. PCC 7112.</title>
        <authorList>
            <consortium name="US DOE Joint Genome Institute"/>
            <person name="Gugger M."/>
            <person name="Coursin T."/>
            <person name="Rippka R."/>
            <person name="Tandeau De Marsac N."/>
            <person name="Huntemann M."/>
            <person name="Wei C.-L."/>
            <person name="Han J."/>
            <person name="Detter J.C."/>
            <person name="Han C."/>
            <person name="Tapia R."/>
            <person name="Davenport K."/>
            <person name="Daligault H."/>
            <person name="Erkkila T."/>
            <person name="Gu W."/>
            <person name="Munk A.C.C."/>
            <person name="Teshima H."/>
            <person name="Xu Y."/>
            <person name="Chain P."/>
            <person name="Chen A."/>
            <person name="Krypides N."/>
            <person name="Mavromatis K."/>
            <person name="Markowitz V."/>
            <person name="Szeto E."/>
            <person name="Ivanova N."/>
            <person name="Mikhailova N."/>
            <person name="Ovchinnikova G."/>
            <person name="Pagani I."/>
            <person name="Pati A."/>
            <person name="Goodwin L."/>
            <person name="Peters L."/>
            <person name="Pitluck S."/>
            <person name="Woyke T."/>
            <person name="Kerfeld C."/>
        </authorList>
    </citation>
    <scope>NUCLEOTIDE SEQUENCE [LARGE SCALE GENOMIC DNA]</scope>
    <source>
        <strain evidence="2 3">PCC 7112</strain>
    </source>
</reference>
<dbReference type="Proteomes" id="UP000010478">
    <property type="component" value="Chromosome"/>
</dbReference>
<name>K9VM23_9CYAN</name>
<dbReference type="EMBL" id="CP003614">
    <property type="protein sequence ID" value="AFZ09148.1"/>
    <property type="molecule type" value="Genomic_DNA"/>
</dbReference>
<dbReference type="STRING" id="179408.Osc7112_4880"/>
<evidence type="ECO:0000259" key="1">
    <source>
        <dbReference type="Pfam" id="PF06634"/>
    </source>
</evidence>
<dbReference type="PATRIC" id="fig|179408.3.peg.6075"/>
<dbReference type="RefSeq" id="WP_015178380.1">
    <property type="nucleotide sequence ID" value="NC_019729.1"/>
</dbReference>
<protein>
    <recommendedName>
        <fullName evidence="1">DUF1156 domain-containing protein</fullName>
    </recommendedName>
</protein>
<dbReference type="Gene3D" id="3.40.50.150">
    <property type="entry name" value="Vaccinia Virus protein VP39"/>
    <property type="match status" value="2"/>
</dbReference>
<dbReference type="eggNOG" id="COG1743">
    <property type="taxonomic scope" value="Bacteria"/>
</dbReference>
<dbReference type="REBASE" id="57968">
    <property type="entry name" value="M.Oni7112ORF4880P"/>
</dbReference>
<dbReference type="AlphaFoldDB" id="K9VM23"/>
<dbReference type="InterPro" id="IPR002052">
    <property type="entry name" value="DNA_methylase_N6_adenine_CS"/>
</dbReference>
<evidence type="ECO:0000313" key="2">
    <source>
        <dbReference type="EMBL" id="AFZ09148.1"/>
    </source>
</evidence>
<gene>
    <name evidence="2" type="ORF">Osc7112_4880</name>
</gene>
<dbReference type="GO" id="GO:0032259">
    <property type="term" value="P:methylation"/>
    <property type="evidence" value="ECO:0007669"/>
    <property type="project" value="InterPro"/>
</dbReference>
<dbReference type="InterPro" id="IPR029063">
    <property type="entry name" value="SAM-dependent_MTases_sf"/>
</dbReference>
<evidence type="ECO:0000313" key="3">
    <source>
        <dbReference type="Proteomes" id="UP000010478"/>
    </source>
</evidence>
<dbReference type="Pfam" id="PF06634">
    <property type="entry name" value="DUF1156"/>
    <property type="match status" value="1"/>
</dbReference>
<dbReference type="PROSITE" id="PS00092">
    <property type="entry name" value="N6_MTASE"/>
    <property type="match status" value="1"/>
</dbReference>
<dbReference type="SUPFAM" id="SSF53335">
    <property type="entry name" value="S-adenosyl-L-methionine-dependent methyltransferases"/>
    <property type="match status" value="2"/>
</dbReference>
<dbReference type="HOGENOM" id="CLU_007795_2_0_3"/>
<dbReference type="GO" id="GO:0003676">
    <property type="term" value="F:nucleic acid binding"/>
    <property type="evidence" value="ECO:0007669"/>
    <property type="project" value="InterPro"/>
</dbReference>
<accession>K9VM23</accession>
<dbReference type="InterPro" id="IPR009537">
    <property type="entry name" value="DUF1156"/>
</dbReference>
<proteinExistence type="predicted"/>
<organism evidence="2 3">
    <name type="scientific">Phormidium nigroviride PCC 7112</name>
    <dbReference type="NCBI Taxonomy" id="179408"/>
    <lineage>
        <taxon>Bacteria</taxon>
        <taxon>Bacillati</taxon>
        <taxon>Cyanobacteriota</taxon>
        <taxon>Cyanophyceae</taxon>
        <taxon>Oscillatoriophycideae</taxon>
        <taxon>Oscillatoriales</taxon>
        <taxon>Oscillatoriaceae</taxon>
        <taxon>Phormidium</taxon>
    </lineage>
</organism>